<keyword evidence="3" id="KW-1185">Reference proteome</keyword>
<evidence type="ECO:0000313" key="3">
    <source>
        <dbReference type="Proteomes" id="UP001595829"/>
    </source>
</evidence>
<evidence type="ECO:0000259" key="1">
    <source>
        <dbReference type="Pfam" id="PF00931"/>
    </source>
</evidence>
<dbReference type="Pfam" id="PF00931">
    <property type="entry name" value="NB-ARC"/>
    <property type="match status" value="1"/>
</dbReference>
<dbReference type="PANTHER" id="PTHR47691">
    <property type="entry name" value="REGULATOR-RELATED"/>
    <property type="match status" value="1"/>
</dbReference>
<protein>
    <submittedName>
        <fullName evidence="2">Tetratricopeptide repeat protein</fullName>
    </submittedName>
</protein>
<dbReference type="Gene3D" id="3.40.50.300">
    <property type="entry name" value="P-loop containing nucleotide triphosphate hydrolases"/>
    <property type="match status" value="1"/>
</dbReference>
<gene>
    <name evidence="2" type="ORF">ACFPM3_12785</name>
</gene>
<sequence length="654" mass="69816">MTSASGDRSAAAGGDIGWVNTGDFLTHVDHATLLPPEALAPAECPPGLVHLPGRTGEFVGRRGELAALDAAFATSTGVVVQAVHGLGGIGKSTLAARWAATRMDDHDPVWWIDAETPAALEAGLAALAAAMQPVLAAVLPQEALRERAVQWLSAHDGWLLVLDNVSDPADVRPLLDRARRGRFLITTRRATGWHGIARTLALDVLTLPEAVRLFTGIHRGVRDGVSDLCHELGCLPLAVEQAAAYCVEAGIGPRAYLDLLAGHPAAVLAGIPEGADERRAVARVWRVTLDRLADTPLAGTILRVLAWWDANGIPRAYLAPLGSPPEVTEAVRRLVAHSMITSHADGTLSVHRLVQAVARTADEEDPHRRGELVEEGRETAVDLLARCGENLQAAPPQDRRAWAGHMEALVSSADPATDSEKTAIVLAAAATVMYLFSGRRALALGERASAGLERHQGPDSEARLNLGWLLAMLLRTEDADRATAIVRDTLAGHERAFGADDARTRQARRYATAMLHDMALHKAKNALPAARLGDEAALRTLHQALADAPREVLHDHDGRLIQECLDAGRTDAAIRLAERRAEKLAEREGPTSLLAFGARAALVLIVHVSGRADAARELATALLAECEAVYGADGFTQELRRFLSDPPHIPRTAP</sequence>
<dbReference type="EMBL" id="JBHSJD010000007">
    <property type="protein sequence ID" value="MFC5023008.1"/>
    <property type="molecule type" value="Genomic_DNA"/>
</dbReference>
<name>A0ABV9XGB0_9ACTN</name>
<dbReference type="PANTHER" id="PTHR47691:SF3">
    <property type="entry name" value="HTH-TYPE TRANSCRIPTIONAL REGULATOR RV0890C-RELATED"/>
    <property type="match status" value="1"/>
</dbReference>
<dbReference type="RefSeq" id="WP_345690330.1">
    <property type="nucleotide sequence ID" value="NZ_BAABIT010000001.1"/>
</dbReference>
<dbReference type="SUPFAM" id="SSF52540">
    <property type="entry name" value="P-loop containing nucleoside triphosphate hydrolases"/>
    <property type="match status" value="1"/>
</dbReference>
<accession>A0ABV9XGB0</accession>
<dbReference type="InterPro" id="IPR002182">
    <property type="entry name" value="NB-ARC"/>
</dbReference>
<comment type="caution">
    <text evidence="2">The sequence shown here is derived from an EMBL/GenBank/DDBJ whole genome shotgun (WGS) entry which is preliminary data.</text>
</comment>
<organism evidence="2 3">
    <name type="scientific">Streptomyces coeruleoprunus</name>
    <dbReference type="NCBI Taxonomy" id="285563"/>
    <lineage>
        <taxon>Bacteria</taxon>
        <taxon>Bacillati</taxon>
        <taxon>Actinomycetota</taxon>
        <taxon>Actinomycetes</taxon>
        <taxon>Kitasatosporales</taxon>
        <taxon>Streptomycetaceae</taxon>
        <taxon>Streptomyces</taxon>
    </lineage>
</organism>
<evidence type="ECO:0000313" key="2">
    <source>
        <dbReference type="EMBL" id="MFC5023008.1"/>
    </source>
</evidence>
<dbReference type="Proteomes" id="UP001595829">
    <property type="component" value="Unassembled WGS sequence"/>
</dbReference>
<feature type="domain" description="NB-ARC" evidence="1">
    <location>
        <begin position="79"/>
        <end position="190"/>
    </location>
</feature>
<reference evidence="3" key="1">
    <citation type="journal article" date="2019" name="Int. J. Syst. Evol. Microbiol.">
        <title>The Global Catalogue of Microorganisms (GCM) 10K type strain sequencing project: providing services to taxonomists for standard genome sequencing and annotation.</title>
        <authorList>
            <consortium name="The Broad Institute Genomics Platform"/>
            <consortium name="The Broad Institute Genome Sequencing Center for Infectious Disease"/>
            <person name="Wu L."/>
            <person name="Ma J."/>
        </authorList>
    </citation>
    <scope>NUCLEOTIDE SEQUENCE [LARGE SCALE GENOMIC DNA]</scope>
    <source>
        <strain evidence="3">CGMCC 4.1648</strain>
    </source>
</reference>
<proteinExistence type="predicted"/>
<dbReference type="InterPro" id="IPR027417">
    <property type="entry name" value="P-loop_NTPase"/>
</dbReference>